<accession>A0A1M6JZL1</accession>
<dbReference type="RefSeq" id="WP_079537030.1">
    <property type="nucleotide sequence ID" value="NZ_LT670844.1"/>
</dbReference>
<name>A0A1M6JZL1_9BRAD</name>
<dbReference type="PANTHER" id="PTHR35936">
    <property type="entry name" value="MEMBRANE-BOUND LYTIC MUREIN TRANSGLYCOSYLASE F"/>
    <property type="match status" value="1"/>
</dbReference>
<dbReference type="Gene3D" id="3.40.190.10">
    <property type="entry name" value="Periplasmic binding protein-like II"/>
    <property type="match status" value="2"/>
</dbReference>
<feature type="domain" description="Solute-binding protein family 3/N-terminal" evidence="3">
    <location>
        <begin position="46"/>
        <end position="273"/>
    </location>
</feature>
<reference evidence="4 5" key="1">
    <citation type="submission" date="2016-11" db="EMBL/GenBank/DDBJ databases">
        <authorList>
            <person name="Jaros S."/>
            <person name="Januszkiewicz K."/>
            <person name="Wedrychowicz H."/>
        </authorList>
    </citation>
    <scope>NUCLEOTIDE SEQUENCE [LARGE SCALE GENOMIC DNA]</scope>
    <source>
        <strain evidence="4 5">GAS499</strain>
    </source>
</reference>
<feature type="chain" id="PRO_5012048095" evidence="2">
    <location>
        <begin position="37"/>
        <end position="285"/>
    </location>
</feature>
<dbReference type="InterPro" id="IPR001638">
    <property type="entry name" value="Solute-binding_3/MltF_N"/>
</dbReference>
<dbReference type="OrthoDB" id="9814231at2"/>
<dbReference type="Pfam" id="PF00497">
    <property type="entry name" value="SBP_bac_3"/>
    <property type="match status" value="1"/>
</dbReference>
<dbReference type="AlphaFoldDB" id="A0A1M6JZL1"/>
<keyword evidence="1 2" id="KW-0732">Signal</keyword>
<evidence type="ECO:0000313" key="4">
    <source>
        <dbReference type="EMBL" id="SHJ52143.1"/>
    </source>
</evidence>
<evidence type="ECO:0000256" key="1">
    <source>
        <dbReference type="ARBA" id="ARBA00022729"/>
    </source>
</evidence>
<dbReference type="Proteomes" id="UP000189935">
    <property type="component" value="Chromosome I"/>
</dbReference>
<proteinExistence type="predicted"/>
<evidence type="ECO:0000256" key="2">
    <source>
        <dbReference type="SAM" id="SignalP"/>
    </source>
</evidence>
<feature type="signal peptide" evidence="2">
    <location>
        <begin position="1"/>
        <end position="36"/>
    </location>
</feature>
<dbReference type="SMART" id="SM00062">
    <property type="entry name" value="PBPb"/>
    <property type="match status" value="1"/>
</dbReference>
<dbReference type="SUPFAM" id="SSF53850">
    <property type="entry name" value="Periplasmic binding protein-like II"/>
    <property type="match status" value="1"/>
</dbReference>
<evidence type="ECO:0000259" key="3">
    <source>
        <dbReference type="SMART" id="SM00062"/>
    </source>
</evidence>
<organism evidence="4 5">
    <name type="scientific">Bradyrhizobium lablabi</name>
    <dbReference type="NCBI Taxonomy" id="722472"/>
    <lineage>
        <taxon>Bacteria</taxon>
        <taxon>Pseudomonadati</taxon>
        <taxon>Pseudomonadota</taxon>
        <taxon>Alphaproteobacteria</taxon>
        <taxon>Hyphomicrobiales</taxon>
        <taxon>Nitrobacteraceae</taxon>
        <taxon>Bradyrhizobium</taxon>
    </lineage>
</organism>
<dbReference type="EMBL" id="LT670844">
    <property type="protein sequence ID" value="SHJ52143.1"/>
    <property type="molecule type" value="Genomic_DNA"/>
</dbReference>
<sequence>MTNYSFLRSNSPSRRLMLGALAALFAMPMLIGNAKAAGLDEIKKRGLIVATEDDFRPFEFVKDGKPTGFDNELIEDLRKFAPFEIKQEILPWTGILAGVSTGKYDVAITAAIITKERKKSLDFTSPIADATHYYVKRKDDKSISSIKDLNGKIVGVQAGSALLARLPELNTMLEKEGGKLGKIVEYTSYPEAYQDLALGRVDYVVNTIINLKTLVAEKPAVFEVGQAVSGKSFPAWAVAKDNTELLAFLNEFIAKEKANGRFAELQKKWFGEAFPDLPVSFEPEF</sequence>
<evidence type="ECO:0000313" key="5">
    <source>
        <dbReference type="Proteomes" id="UP000189935"/>
    </source>
</evidence>
<dbReference type="PANTHER" id="PTHR35936:SF19">
    <property type="entry name" value="AMINO-ACID-BINDING PROTEIN YXEM-RELATED"/>
    <property type="match status" value="1"/>
</dbReference>
<gene>
    <name evidence="4" type="ORF">SAMN05444159_0829</name>
</gene>
<protein>
    <submittedName>
        <fullName evidence="4">Amino acid ABC transporter substrate-binding protein, PAAT family</fullName>
    </submittedName>
</protein>